<keyword evidence="5" id="KW-1185">Reference proteome</keyword>
<protein>
    <recommendedName>
        <fullName evidence="3">BZIP domain-containing protein</fullName>
    </recommendedName>
</protein>
<gene>
    <name evidence="4" type="ORF">GAYE_SCF08G2984</name>
</gene>
<keyword evidence="1" id="KW-0175">Coiled coil</keyword>
<dbReference type="SMART" id="SM00338">
    <property type="entry name" value="BRLZ"/>
    <property type="match status" value="1"/>
</dbReference>
<dbReference type="AlphaFoldDB" id="A0AAV9ICN1"/>
<feature type="coiled-coil region" evidence="1">
    <location>
        <begin position="74"/>
        <end position="101"/>
    </location>
</feature>
<evidence type="ECO:0000259" key="3">
    <source>
        <dbReference type="PROSITE" id="PS50217"/>
    </source>
</evidence>
<dbReference type="CDD" id="cd14686">
    <property type="entry name" value="bZIP"/>
    <property type="match status" value="1"/>
</dbReference>
<evidence type="ECO:0000313" key="4">
    <source>
        <dbReference type="EMBL" id="KAK4525079.1"/>
    </source>
</evidence>
<dbReference type="SUPFAM" id="SSF57959">
    <property type="entry name" value="Leucine zipper domain"/>
    <property type="match status" value="1"/>
</dbReference>
<dbReference type="InterPro" id="IPR046347">
    <property type="entry name" value="bZIP_sf"/>
</dbReference>
<dbReference type="Proteomes" id="UP001300502">
    <property type="component" value="Unassembled WGS sequence"/>
</dbReference>
<sequence>MSSPKTDVNKSSDEGVNLGPLAVTSGHETRDLKGTTSARARRMSMEERNLVLLKRKLRNRASAVRSRKRRLEIIETLYNQVIELSHLASRLEERLRVLERHGLTTLQDSCVNLSNKKTLDSASFGNESSMKEPWILLFDASSFLEKDSADWPASLCDSELENYFNFDISCSRNSV</sequence>
<name>A0AAV9ICN1_9RHOD</name>
<reference evidence="4 5" key="1">
    <citation type="submission" date="2022-07" db="EMBL/GenBank/DDBJ databases">
        <title>Genome-wide signatures of adaptation to extreme environments.</title>
        <authorList>
            <person name="Cho C.H."/>
            <person name="Yoon H.S."/>
        </authorList>
    </citation>
    <scope>NUCLEOTIDE SEQUENCE [LARGE SCALE GENOMIC DNA]</scope>
    <source>
        <strain evidence="4 5">108.79 E11</strain>
    </source>
</reference>
<evidence type="ECO:0000313" key="5">
    <source>
        <dbReference type="Proteomes" id="UP001300502"/>
    </source>
</evidence>
<dbReference type="Gene3D" id="1.20.5.170">
    <property type="match status" value="1"/>
</dbReference>
<feature type="domain" description="BZIP" evidence="3">
    <location>
        <begin position="54"/>
        <end position="100"/>
    </location>
</feature>
<comment type="caution">
    <text evidence="4">The sequence shown here is derived from an EMBL/GenBank/DDBJ whole genome shotgun (WGS) entry which is preliminary data.</text>
</comment>
<proteinExistence type="predicted"/>
<dbReference type="GO" id="GO:0003700">
    <property type="term" value="F:DNA-binding transcription factor activity"/>
    <property type="evidence" value="ECO:0007669"/>
    <property type="project" value="InterPro"/>
</dbReference>
<feature type="region of interest" description="Disordered" evidence="2">
    <location>
        <begin position="1"/>
        <end position="41"/>
    </location>
</feature>
<organism evidence="4 5">
    <name type="scientific">Galdieria yellowstonensis</name>
    <dbReference type="NCBI Taxonomy" id="3028027"/>
    <lineage>
        <taxon>Eukaryota</taxon>
        <taxon>Rhodophyta</taxon>
        <taxon>Bangiophyceae</taxon>
        <taxon>Galdieriales</taxon>
        <taxon>Galdieriaceae</taxon>
        <taxon>Galdieria</taxon>
    </lineage>
</organism>
<evidence type="ECO:0000256" key="2">
    <source>
        <dbReference type="SAM" id="MobiDB-lite"/>
    </source>
</evidence>
<accession>A0AAV9ICN1</accession>
<dbReference type="Pfam" id="PF00170">
    <property type="entry name" value="bZIP_1"/>
    <property type="match status" value="1"/>
</dbReference>
<evidence type="ECO:0000256" key="1">
    <source>
        <dbReference type="SAM" id="Coils"/>
    </source>
</evidence>
<dbReference type="EMBL" id="JANCYU010000028">
    <property type="protein sequence ID" value="KAK4525079.1"/>
    <property type="molecule type" value="Genomic_DNA"/>
</dbReference>
<dbReference type="InterPro" id="IPR004827">
    <property type="entry name" value="bZIP"/>
</dbReference>
<dbReference type="PROSITE" id="PS50217">
    <property type="entry name" value="BZIP"/>
    <property type="match status" value="1"/>
</dbReference>
<dbReference type="PROSITE" id="PS00036">
    <property type="entry name" value="BZIP_BASIC"/>
    <property type="match status" value="1"/>
</dbReference>